<protein>
    <submittedName>
        <fullName evidence="1">DUF2993 domain-containing protein</fullName>
    </submittedName>
</protein>
<organism evidence="1 2">
    <name type="scientific">Fischerella muscicola CCMEE 5323</name>
    <dbReference type="NCBI Taxonomy" id="2019572"/>
    <lineage>
        <taxon>Bacteria</taxon>
        <taxon>Bacillati</taxon>
        <taxon>Cyanobacteriota</taxon>
        <taxon>Cyanophyceae</taxon>
        <taxon>Nostocales</taxon>
        <taxon>Hapalosiphonaceae</taxon>
        <taxon>Fischerella</taxon>
    </lineage>
</organism>
<dbReference type="Proteomes" id="UP000235036">
    <property type="component" value="Unassembled WGS sequence"/>
</dbReference>
<dbReference type="InterPro" id="IPR021373">
    <property type="entry name" value="DUF2993"/>
</dbReference>
<dbReference type="AlphaFoldDB" id="A0A2N6K358"/>
<evidence type="ECO:0000313" key="2">
    <source>
        <dbReference type="Proteomes" id="UP000235036"/>
    </source>
</evidence>
<reference evidence="1 2" key="1">
    <citation type="submission" date="2017-08" db="EMBL/GenBank/DDBJ databases">
        <title>Genomes of Fischerella (Mastigocladus) sp. strains.</title>
        <authorList>
            <person name="Miller S.R."/>
        </authorList>
    </citation>
    <scope>NUCLEOTIDE SEQUENCE [LARGE SCALE GENOMIC DNA]</scope>
    <source>
        <strain evidence="1 2">CCMEE 5323</strain>
    </source>
</reference>
<comment type="caution">
    <text evidence="1">The sequence shown here is derived from an EMBL/GenBank/DDBJ whole genome shotgun (WGS) entry which is preliminary data.</text>
</comment>
<proteinExistence type="predicted"/>
<gene>
    <name evidence="1" type="ORF">CEN44_12630</name>
</gene>
<keyword evidence="2" id="KW-1185">Reference proteome</keyword>
<name>A0A2N6K358_FISMU</name>
<sequence length="245" mass="27377">MSQERKIEENLLSQAAENTLSHQLDQAEKIDVDVQTDLFKIVQGQADTVSLAGEGLEIQEVRIQEIQVKTDQISINPLSAIFGQIELDQPVNTKARIVLKEADINHALTSDFVRSKLRPFDLNVDGKTVKLQSQKIQLSLPGDGKIQIDGIVGIQEQAHTSQVGFRSVFSPRTLNKPTLMESFNCTQGEGISLNIVVALMNKIKELVNLPYLEFDDTRFRIINLEVQKGSLIFLIEAKMNQIPTL</sequence>
<dbReference type="Pfam" id="PF11209">
    <property type="entry name" value="LmeA"/>
    <property type="match status" value="1"/>
</dbReference>
<evidence type="ECO:0000313" key="1">
    <source>
        <dbReference type="EMBL" id="PLZ89648.1"/>
    </source>
</evidence>
<dbReference type="RefSeq" id="WP_026085880.1">
    <property type="nucleotide sequence ID" value="NZ_CAWNVR010000373.1"/>
</dbReference>
<accession>A0A2N6K358</accession>
<dbReference type="EMBL" id="NRQW01000274">
    <property type="protein sequence ID" value="PLZ89648.1"/>
    <property type="molecule type" value="Genomic_DNA"/>
</dbReference>